<dbReference type="PANTHER" id="PTHR13947:SF37">
    <property type="entry name" value="LD18367P"/>
    <property type="match status" value="1"/>
</dbReference>
<dbReference type="SUPFAM" id="SSF55729">
    <property type="entry name" value="Acyl-CoA N-acyltransferases (Nat)"/>
    <property type="match status" value="1"/>
</dbReference>
<dbReference type="CDD" id="cd04301">
    <property type="entry name" value="NAT_SF"/>
    <property type="match status" value="1"/>
</dbReference>
<evidence type="ECO:0000256" key="1">
    <source>
        <dbReference type="ARBA" id="ARBA00022679"/>
    </source>
</evidence>
<accession>A0A1J5S2N0</accession>
<comment type="caution">
    <text evidence="3">The sequence shown here is derived from an EMBL/GenBank/DDBJ whole genome shotgun (WGS) entry which is preliminary data.</text>
</comment>
<keyword evidence="3" id="KW-0012">Acyltransferase</keyword>
<dbReference type="GO" id="GO:0008080">
    <property type="term" value="F:N-acetyltransferase activity"/>
    <property type="evidence" value="ECO:0007669"/>
    <property type="project" value="InterPro"/>
</dbReference>
<gene>
    <name evidence="3" type="primary">ysnE</name>
    <name evidence="3" type="ORF">GALL_220250</name>
</gene>
<dbReference type="EC" id="2.3.1.-" evidence="3"/>
<keyword evidence="1 3" id="KW-0808">Transferase</keyword>
<dbReference type="Pfam" id="PF00583">
    <property type="entry name" value="Acetyltransf_1"/>
    <property type="match status" value="1"/>
</dbReference>
<dbReference type="AlphaFoldDB" id="A0A1J5S2N0"/>
<dbReference type="PANTHER" id="PTHR13947">
    <property type="entry name" value="GNAT FAMILY N-ACETYLTRANSFERASE"/>
    <property type="match status" value="1"/>
</dbReference>
<dbReference type="Gene3D" id="3.40.630.30">
    <property type="match status" value="1"/>
</dbReference>
<evidence type="ECO:0000259" key="2">
    <source>
        <dbReference type="PROSITE" id="PS51186"/>
    </source>
</evidence>
<evidence type="ECO:0000313" key="3">
    <source>
        <dbReference type="EMBL" id="OIQ96027.1"/>
    </source>
</evidence>
<dbReference type="InterPro" id="IPR000182">
    <property type="entry name" value="GNAT_dom"/>
</dbReference>
<organism evidence="3">
    <name type="scientific">mine drainage metagenome</name>
    <dbReference type="NCBI Taxonomy" id="410659"/>
    <lineage>
        <taxon>unclassified sequences</taxon>
        <taxon>metagenomes</taxon>
        <taxon>ecological metagenomes</taxon>
    </lineage>
</organism>
<dbReference type="PROSITE" id="PS51186">
    <property type="entry name" value="GNAT"/>
    <property type="match status" value="1"/>
</dbReference>
<reference evidence="3" key="1">
    <citation type="submission" date="2016-10" db="EMBL/GenBank/DDBJ databases">
        <title>Sequence of Gallionella enrichment culture.</title>
        <authorList>
            <person name="Poehlein A."/>
            <person name="Muehling M."/>
            <person name="Daniel R."/>
        </authorList>
    </citation>
    <scope>NUCLEOTIDE SEQUENCE</scope>
</reference>
<dbReference type="EMBL" id="MLJW01000156">
    <property type="protein sequence ID" value="OIQ96027.1"/>
    <property type="molecule type" value="Genomic_DNA"/>
</dbReference>
<feature type="domain" description="N-acetyltransferase" evidence="2">
    <location>
        <begin position="3"/>
        <end position="150"/>
    </location>
</feature>
<dbReference type="InterPro" id="IPR050769">
    <property type="entry name" value="NAT_camello-type"/>
</dbReference>
<sequence>MIQLIRTDSGNKDFIELVKHLDADLAEKDGDDHAFYNQFNKIDKIKFVVVAYESGKPLGCGAIKEFDPVTMEVKRMFVHHENRGKGIASKILSELENWAKELSFSKCVLETGKRQKEAIELYKKNNYQLISNYGQYIGVENSLCFEKELK</sequence>
<name>A0A1J5S2N0_9ZZZZ</name>
<proteinExistence type="predicted"/>
<dbReference type="InterPro" id="IPR016181">
    <property type="entry name" value="Acyl_CoA_acyltransferase"/>
</dbReference>
<protein>
    <submittedName>
        <fullName evidence="3">Putative N-acetyltransferase YsnE</fullName>
        <ecNumber evidence="3">2.3.1.-</ecNumber>
    </submittedName>
</protein>